<organism evidence="2 3">
    <name type="scientific">Fructilactobacillus lindneri</name>
    <dbReference type="NCBI Taxonomy" id="53444"/>
    <lineage>
        <taxon>Bacteria</taxon>
        <taxon>Bacillati</taxon>
        <taxon>Bacillota</taxon>
        <taxon>Bacilli</taxon>
        <taxon>Lactobacillales</taxon>
        <taxon>Lactobacillaceae</taxon>
        <taxon>Fructilactobacillus</taxon>
    </lineage>
</organism>
<dbReference type="PANTHER" id="PTHR37038:SF12">
    <property type="entry name" value="TRANSCRIPTIONAL REGULATOR"/>
    <property type="match status" value="1"/>
</dbReference>
<evidence type="ECO:0000313" key="3">
    <source>
        <dbReference type="Proteomes" id="UP000093346"/>
    </source>
</evidence>
<name>A0AB33BI40_9LACO</name>
<sequence length="289" mass="34666">MTNGELIKKLRQERGMSQLQLSRDISSRTTLSSFENNKSRVASDILFKYLKRMNVTVQEYTFYLNNSTQTEKEQALQYFQENIYQERDFEIQKRILNFQAKYKDYNDFFFCCLSIELKLFLNKSHEKPVFDVDEDIGLIKNYLEGIQQWGHFEMFLFSNCLQIFSSEYIRATFNTLFRKTKILSQIDTYKSDLAIFLNNCIVLSFERKDFQNARFYIQQLNSVSQDTPRKMYDKLMSNYYLELLKHLITRNSMVTSVINQFEMMGFDEHADRLSEFKDRMEYEVNGMIS</sequence>
<dbReference type="AlphaFoldDB" id="A0AB33BI40"/>
<evidence type="ECO:0000313" key="2">
    <source>
        <dbReference type="EMBL" id="ANZ58833.1"/>
    </source>
</evidence>
<dbReference type="InterPro" id="IPR010982">
    <property type="entry name" value="Lambda_DNA-bd_dom_sf"/>
</dbReference>
<proteinExistence type="predicted"/>
<dbReference type="Pfam" id="PF01381">
    <property type="entry name" value="HTH_3"/>
    <property type="match status" value="1"/>
</dbReference>
<reference evidence="2 3" key="1">
    <citation type="submission" date="2016-03" db="EMBL/GenBank/DDBJ databases">
        <title>Pediococcus and Lactobacillus from brewery environment - whole genome sequencing and assembly.</title>
        <authorList>
            <person name="Behr J."/>
            <person name="Geissler A.J."/>
            <person name="Vogel R.F."/>
        </authorList>
    </citation>
    <scope>NUCLEOTIDE SEQUENCE [LARGE SCALE GENOMIC DNA]</scope>
    <source>
        <strain evidence="2 3">TMW 1.481</strain>
    </source>
</reference>
<dbReference type="GO" id="GO:0003677">
    <property type="term" value="F:DNA binding"/>
    <property type="evidence" value="ECO:0007669"/>
    <property type="project" value="InterPro"/>
</dbReference>
<dbReference type="InterPro" id="IPR001387">
    <property type="entry name" value="Cro/C1-type_HTH"/>
</dbReference>
<dbReference type="Gene3D" id="1.25.40.10">
    <property type="entry name" value="Tetratricopeptide repeat domain"/>
    <property type="match status" value="1"/>
</dbReference>
<dbReference type="KEGG" id="lle:AYR59_01620"/>
<dbReference type="SMART" id="SM00530">
    <property type="entry name" value="HTH_XRE"/>
    <property type="match status" value="1"/>
</dbReference>
<dbReference type="GeneID" id="61249580"/>
<dbReference type="PANTHER" id="PTHR37038">
    <property type="entry name" value="TRANSCRIPTIONAL REGULATOR-RELATED"/>
    <property type="match status" value="1"/>
</dbReference>
<evidence type="ECO:0000259" key="1">
    <source>
        <dbReference type="PROSITE" id="PS50943"/>
    </source>
</evidence>
<dbReference type="NCBIfam" id="TIGR01716">
    <property type="entry name" value="RGG_Cterm"/>
    <property type="match status" value="1"/>
</dbReference>
<protein>
    <recommendedName>
        <fullName evidence="1">HTH cro/C1-type domain-containing protein</fullName>
    </recommendedName>
</protein>
<accession>A0AB33BI40</accession>
<dbReference type="EMBL" id="CP014907">
    <property type="protein sequence ID" value="ANZ58833.1"/>
    <property type="molecule type" value="Genomic_DNA"/>
</dbReference>
<dbReference type="InterPro" id="IPR010057">
    <property type="entry name" value="Transcription_activator_Rgg_C"/>
</dbReference>
<dbReference type="InterPro" id="IPR053163">
    <property type="entry name" value="HTH-type_regulator_Rgg"/>
</dbReference>
<gene>
    <name evidence="2" type="ORF">AYR59_01620</name>
</gene>
<dbReference type="CDD" id="cd00093">
    <property type="entry name" value="HTH_XRE"/>
    <property type="match status" value="1"/>
</dbReference>
<dbReference type="InterPro" id="IPR011990">
    <property type="entry name" value="TPR-like_helical_dom_sf"/>
</dbReference>
<dbReference type="Proteomes" id="UP000093346">
    <property type="component" value="Chromosome"/>
</dbReference>
<dbReference type="SUPFAM" id="SSF47413">
    <property type="entry name" value="lambda repressor-like DNA-binding domains"/>
    <property type="match status" value="1"/>
</dbReference>
<dbReference type="Pfam" id="PF21259">
    <property type="entry name" value="Rgg_C"/>
    <property type="match status" value="1"/>
</dbReference>
<dbReference type="PROSITE" id="PS50943">
    <property type="entry name" value="HTH_CROC1"/>
    <property type="match status" value="1"/>
</dbReference>
<dbReference type="RefSeq" id="WP_065866134.1">
    <property type="nucleotide sequence ID" value="NZ_CP014872.1"/>
</dbReference>
<feature type="domain" description="HTH cro/C1-type" evidence="1">
    <location>
        <begin position="7"/>
        <end position="60"/>
    </location>
</feature>